<dbReference type="PIRSF" id="PIRSF022536">
    <property type="entry name" value="A612L_SET"/>
    <property type="match status" value="1"/>
</dbReference>
<dbReference type="Pfam" id="PF00856">
    <property type="entry name" value="SET"/>
    <property type="match status" value="1"/>
</dbReference>
<comment type="caution">
    <text evidence="2">The sequence shown here is derived from an EMBL/GenBank/DDBJ whole genome shotgun (WGS) entry which is preliminary data.</text>
</comment>
<protein>
    <recommendedName>
        <fullName evidence="1">SET domain-containing protein</fullName>
    </recommendedName>
</protein>
<dbReference type="GO" id="GO:0062122">
    <property type="term" value="F:histone H3K37 methyltransferase activity"/>
    <property type="evidence" value="ECO:0007669"/>
    <property type="project" value="InterPro"/>
</dbReference>
<dbReference type="InterPro" id="IPR009207">
    <property type="entry name" value="SET7_MeTrfase"/>
</dbReference>
<dbReference type="Gene3D" id="2.170.270.10">
    <property type="entry name" value="SET domain"/>
    <property type="match status" value="1"/>
</dbReference>
<accession>A0A2H9TAU4</accession>
<proteinExistence type="predicted"/>
<dbReference type="CDD" id="cd10540">
    <property type="entry name" value="SET_SpSet7-like"/>
    <property type="match status" value="1"/>
</dbReference>
<dbReference type="EMBL" id="NSIT01000020">
    <property type="protein sequence ID" value="PJE80375.1"/>
    <property type="molecule type" value="Genomic_DNA"/>
</dbReference>
<sequence length="128" mass="14500">MLYVASCGVKGRGVFSDSTILSGEIIECCPVLEISAEDLVKIHSTKLYHYYFCWDPTSENGALALGLGSIYNHSYTPNTIYVPDIDERMIRFRSIRKILANEEITINYNGSPNDRSPLWANDKMTWVD</sequence>
<dbReference type="PROSITE" id="PS50280">
    <property type="entry name" value="SET"/>
    <property type="match status" value="1"/>
</dbReference>
<name>A0A2H9TAU4_9ZZZZ</name>
<dbReference type="InterPro" id="IPR001214">
    <property type="entry name" value="SET_dom"/>
</dbReference>
<dbReference type="SUPFAM" id="SSF82199">
    <property type="entry name" value="SET domain"/>
    <property type="match status" value="1"/>
</dbReference>
<organism evidence="2">
    <name type="scientific">invertebrate metagenome</name>
    <dbReference type="NCBI Taxonomy" id="1711999"/>
    <lineage>
        <taxon>unclassified sequences</taxon>
        <taxon>metagenomes</taxon>
        <taxon>organismal metagenomes</taxon>
    </lineage>
</organism>
<dbReference type="SMART" id="SM00317">
    <property type="entry name" value="SET"/>
    <property type="match status" value="1"/>
</dbReference>
<reference evidence="2" key="1">
    <citation type="journal article" date="2017" name="Appl. Environ. Microbiol.">
        <title>Molecular characterization of an Endozoicomonas-like organism causing infection in king scallop Pecten maximus L.</title>
        <authorList>
            <person name="Cano I."/>
            <person name="van Aerle R."/>
            <person name="Ross S."/>
            <person name="Verner-Jeffreys D.W."/>
            <person name="Paley R.K."/>
            <person name="Rimmer G."/>
            <person name="Ryder D."/>
            <person name="Hooper P."/>
            <person name="Stone D."/>
            <person name="Feist S.W."/>
        </authorList>
    </citation>
    <scope>NUCLEOTIDE SEQUENCE</scope>
</reference>
<evidence type="ECO:0000313" key="2">
    <source>
        <dbReference type="EMBL" id="PJE80375.1"/>
    </source>
</evidence>
<gene>
    <name evidence="2" type="ORF">CI610_00658</name>
</gene>
<evidence type="ECO:0000259" key="1">
    <source>
        <dbReference type="PROSITE" id="PS50280"/>
    </source>
</evidence>
<dbReference type="AlphaFoldDB" id="A0A2H9TAU4"/>
<feature type="domain" description="SET" evidence="1">
    <location>
        <begin position="1"/>
        <end position="109"/>
    </location>
</feature>
<dbReference type="InterPro" id="IPR046341">
    <property type="entry name" value="SET_dom_sf"/>
</dbReference>